<gene>
    <name evidence="2" type="ORF">SVUK_LOCUS7581</name>
</gene>
<organism evidence="2 3">
    <name type="scientific">Strongylus vulgaris</name>
    <name type="common">Blood worm</name>
    <dbReference type="NCBI Taxonomy" id="40348"/>
    <lineage>
        <taxon>Eukaryota</taxon>
        <taxon>Metazoa</taxon>
        <taxon>Ecdysozoa</taxon>
        <taxon>Nematoda</taxon>
        <taxon>Chromadorea</taxon>
        <taxon>Rhabditida</taxon>
        <taxon>Rhabditina</taxon>
        <taxon>Rhabditomorpha</taxon>
        <taxon>Strongyloidea</taxon>
        <taxon>Strongylidae</taxon>
        <taxon>Strongylus</taxon>
    </lineage>
</organism>
<dbReference type="AlphaFoldDB" id="A0A3P7IXE4"/>
<sequence length="84" mass="9575">MLRHLERACATMNVIQKRVKRQERTRGDATSEDKAELETAKTEFERLKGLATELSNSLGVPMVELKEEPSDNEEDEAAAMEVRR</sequence>
<dbReference type="EMBL" id="UYYB01026093">
    <property type="protein sequence ID" value="VDM72583.1"/>
    <property type="molecule type" value="Genomic_DNA"/>
</dbReference>
<keyword evidence="3" id="KW-1185">Reference proteome</keyword>
<dbReference type="OrthoDB" id="27832at2759"/>
<proteinExistence type="predicted"/>
<accession>A0A3P7IXE4</accession>
<feature type="region of interest" description="Disordered" evidence="1">
    <location>
        <begin position="62"/>
        <end position="84"/>
    </location>
</feature>
<evidence type="ECO:0000313" key="2">
    <source>
        <dbReference type="EMBL" id="VDM72583.1"/>
    </source>
</evidence>
<dbReference type="Proteomes" id="UP000270094">
    <property type="component" value="Unassembled WGS sequence"/>
</dbReference>
<reference evidence="2 3" key="1">
    <citation type="submission" date="2018-11" db="EMBL/GenBank/DDBJ databases">
        <authorList>
            <consortium name="Pathogen Informatics"/>
        </authorList>
    </citation>
    <scope>NUCLEOTIDE SEQUENCE [LARGE SCALE GENOMIC DNA]</scope>
</reference>
<name>A0A3P7IXE4_STRVU</name>
<protein>
    <submittedName>
        <fullName evidence="2">Uncharacterized protein</fullName>
    </submittedName>
</protein>
<evidence type="ECO:0000313" key="3">
    <source>
        <dbReference type="Proteomes" id="UP000270094"/>
    </source>
</evidence>
<dbReference type="Gene3D" id="1.25.40.180">
    <property type="match status" value="1"/>
</dbReference>
<evidence type="ECO:0000256" key="1">
    <source>
        <dbReference type="SAM" id="MobiDB-lite"/>
    </source>
</evidence>